<feature type="domain" description="Methyltransferase" evidence="1">
    <location>
        <begin position="50"/>
        <end position="145"/>
    </location>
</feature>
<dbReference type="RefSeq" id="WP_146855673.1">
    <property type="nucleotide sequence ID" value="NZ_BKAG01000071.1"/>
</dbReference>
<dbReference type="EMBL" id="BKAG01000071">
    <property type="protein sequence ID" value="GEP46107.1"/>
    <property type="molecule type" value="Genomic_DNA"/>
</dbReference>
<dbReference type="PANTHER" id="PTHR42912">
    <property type="entry name" value="METHYLTRANSFERASE"/>
    <property type="match status" value="1"/>
</dbReference>
<dbReference type="Proteomes" id="UP000321577">
    <property type="component" value="Unassembled WGS sequence"/>
</dbReference>
<gene>
    <name evidence="2" type="ORF">BGE01nite_53980</name>
</gene>
<dbReference type="OrthoDB" id="9791837at2"/>
<proteinExistence type="predicted"/>
<reference evidence="2 3" key="1">
    <citation type="submission" date="2019-07" db="EMBL/GenBank/DDBJ databases">
        <title>Whole genome shotgun sequence of Brevifollis gellanilyticus NBRC 108608.</title>
        <authorList>
            <person name="Hosoyama A."/>
            <person name="Uohara A."/>
            <person name="Ohji S."/>
            <person name="Ichikawa N."/>
        </authorList>
    </citation>
    <scope>NUCLEOTIDE SEQUENCE [LARGE SCALE GENOMIC DNA]</scope>
    <source>
        <strain evidence="2 3">NBRC 108608</strain>
    </source>
</reference>
<dbReference type="Pfam" id="PF13649">
    <property type="entry name" value="Methyltransf_25"/>
    <property type="match status" value="1"/>
</dbReference>
<dbReference type="GO" id="GO:0008168">
    <property type="term" value="F:methyltransferase activity"/>
    <property type="evidence" value="ECO:0007669"/>
    <property type="project" value="TreeGrafter"/>
</dbReference>
<comment type="caution">
    <text evidence="2">The sequence shown here is derived from an EMBL/GenBank/DDBJ whole genome shotgun (WGS) entry which is preliminary data.</text>
</comment>
<name>A0A512MH93_9BACT</name>
<accession>A0A512MH93</accession>
<dbReference type="InterPro" id="IPR041698">
    <property type="entry name" value="Methyltransf_25"/>
</dbReference>
<sequence>MPDDETTLFRQSWTLYDALSEKNYMFHREIYACVAAVLKERHDRGFESLLDLGCGNARFLAPCLLGSPPDRYEGIDLSAAALDEARGYLKGLAQFTLHQADMLEAMEGRQDQVDVIFTGYAVHHLNFEAKQRLFHACARALKPGGLFLMVDVVREEGQSREAYLEGYLGTMRTQWTEVQPAHLDEACAHVAAFDFPETLSDLTQMAKEAGLSQTRLLQRHAQHHVMVFER</sequence>
<dbReference type="Gene3D" id="3.40.50.150">
    <property type="entry name" value="Vaccinia Virus protein VP39"/>
    <property type="match status" value="1"/>
</dbReference>
<dbReference type="SUPFAM" id="SSF53335">
    <property type="entry name" value="S-adenosyl-L-methionine-dependent methyltransferases"/>
    <property type="match status" value="1"/>
</dbReference>
<organism evidence="2 3">
    <name type="scientific">Brevifollis gellanilyticus</name>
    <dbReference type="NCBI Taxonomy" id="748831"/>
    <lineage>
        <taxon>Bacteria</taxon>
        <taxon>Pseudomonadati</taxon>
        <taxon>Verrucomicrobiota</taxon>
        <taxon>Verrucomicrobiia</taxon>
        <taxon>Verrucomicrobiales</taxon>
        <taxon>Verrucomicrobiaceae</taxon>
    </lineage>
</organism>
<evidence type="ECO:0000259" key="1">
    <source>
        <dbReference type="Pfam" id="PF13649"/>
    </source>
</evidence>
<dbReference type="CDD" id="cd02440">
    <property type="entry name" value="AdoMet_MTases"/>
    <property type="match status" value="1"/>
</dbReference>
<dbReference type="InterPro" id="IPR050508">
    <property type="entry name" value="Methyltransf_Superfamily"/>
</dbReference>
<dbReference type="AlphaFoldDB" id="A0A512MH93"/>
<dbReference type="InterPro" id="IPR029063">
    <property type="entry name" value="SAM-dependent_MTases_sf"/>
</dbReference>
<evidence type="ECO:0000313" key="2">
    <source>
        <dbReference type="EMBL" id="GEP46107.1"/>
    </source>
</evidence>
<keyword evidence="3" id="KW-1185">Reference proteome</keyword>
<protein>
    <recommendedName>
        <fullName evidence="1">Methyltransferase domain-containing protein</fullName>
    </recommendedName>
</protein>
<evidence type="ECO:0000313" key="3">
    <source>
        <dbReference type="Proteomes" id="UP000321577"/>
    </source>
</evidence>